<evidence type="ECO:0000313" key="3">
    <source>
        <dbReference type="Proteomes" id="UP000198211"/>
    </source>
</evidence>
<gene>
    <name evidence="2" type="ORF">PHMEG_0006732</name>
</gene>
<evidence type="ECO:0000313" key="2">
    <source>
        <dbReference type="EMBL" id="OWZ19083.1"/>
    </source>
</evidence>
<dbReference type="EMBL" id="NBNE01000491">
    <property type="protein sequence ID" value="OWZ19083.1"/>
    <property type="molecule type" value="Genomic_DNA"/>
</dbReference>
<sequence>MVKTEKRVIRDRFSYKHRVFGEELFVLDLDGKFDMPERHDPIIDWEKRTVVRFGRRGERENDGPVSALDIPNGASEPPSETVACDPV</sequence>
<keyword evidence="2" id="KW-0548">Nucleotidyltransferase</keyword>
<reference evidence="3" key="1">
    <citation type="submission" date="2017-03" db="EMBL/GenBank/DDBJ databases">
        <title>Phytopthora megakarya and P. palmivora, two closely related causual agents of cacao black pod achieved similar genome size and gene model numbers by different mechanisms.</title>
        <authorList>
            <person name="Ali S."/>
            <person name="Shao J."/>
            <person name="Larry D.J."/>
            <person name="Kronmiller B."/>
            <person name="Shen D."/>
            <person name="Strem M.D."/>
            <person name="Melnick R.L."/>
            <person name="Guiltinan M.J."/>
            <person name="Tyler B.M."/>
            <person name="Meinhardt L.W."/>
            <person name="Bailey B.A."/>
        </authorList>
    </citation>
    <scope>NUCLEOTIDE SEQUENCE [LARGE SCALE GENOMIC DNA]</scope>
    <source>
        <strain evidence="3">zdho120</strain>
    </source>
</reference>
<protein>
    <submittedName>
        <fullName evidence="2">Reverse transcriptase</fullName>
    </submittedName>
</protein>
<organism evidence="2 3">
    <name type="scientific">Phytophthora megakarya</name>
    <dbReference type="NCBI Taxonomy" id="4795"/>
    <lineage>
        <taxon>Eukaryota</taxon>
        <taxon>Sar</taxon>
        <taxon>Stramenopiles</taxon>
        <taxon>Oomycota</taxon>
        <taxon>Peronosporomycetes</taxon>
        <taxon>Peronosporales</taxon>
        <taxon>Peronosporaceae</taxon>
        <taxon>Phytophthora</taxon>
    </lineage>
</organism>
<comment type="caution">
    <text evidence="2">The sequence shown here is derived from an EMBL/GenBank/DDBJ whole genome shotgun (WGS) entry which is preliminary data.</text>
</comment>
<dbReference type="AlphaFoldDB" id="A0A225WN76"/>
<keyword evidence="2" id="KW-0695">RNA-directed DNA polymerase</keyword>
<feature type="region of interest" description="Disordered" evidence="1">
    <location>
        <begin position="56"/>
        <end position="87"/>
    </location>
</feature>
<keyword evidence="2" id="KW-0808">Transferase</keyword>
<dbReference type="GO" id="GO:0003964">
    <property type="term" value="F:RNA-directed DNA polymerase activity"/>
    <property type="evidence" value="ECO:0007669"/>
    <property type="project" value="UniProtKB-KW"/>
</dbReference>
<evidence type="ECO:0000256" key="1">
    <source>
        <dbReference type="SAM" id="MobiDB-lite"/>
    </source>
</evidence>
<proteinExistence type="predicted"/>
<name>A0A225WN76_9STRA</name>
<dbReference type="OrthoDB" id="126394at2759"/>
<dbReference type="Proteomes" id="UP000198211">
    <property type="component" value="Unassembled WGS sequence"/>
</dbReference>
<accession>A0A225WN76</accession>
<keyword evidence="3" id="KW-1185">Reference proteome</keyword>